<reference evidence="3 4" key="1">
    <citation type="journal article" date="2010" name="Stand. Genomic Sci.">
        <title>Complete genome sequence of Ferrimonas balearica type strain (PAT).</title>
        <authorList>
            <person name="Nolan M."/>
            <person name="Sikorski J."/>
            <person name="Davenport K."/>
            <person name="Lucas S."/>
            <person name="Glavina Del Rio T."/>
            <person name="Tice H."/>
            <person name="Cheng J."/>
            <person name="Goodwin L."/>
            <person name="Pitluck S."/>
            <person name="Liolios K."/>
            <person name="Ivanova N."/>
            <person name="Mavromatis K."/>
            <person name="Ovchinnikova G."/>
            <person name="Pati A."/>
            <person name="Chen A."/>
            <person name="Palaniappan K."/>
            <person name="Land M."/>
            <person name="Hauser L."/>
            <person name="Chang Y."/>
            <person name="Jeffries C."/>
            <person name="Tapia R."/>
            <person name="Brettin T."/>
            <person name="Detter J."/>
            <person name="Han C."/>
            <person name="Yasawong M."/>
            <person name="Rohde M."/>
            <person name="Tindall B."/>
            <person name="Goker M."/>
            <person name="Woyke T."/>
            <person name="Bristow J."/>
            <person name="Eisen J."/>
            <person name="Markowitz V."/>
            <person name="Hugenholtz P."/>
            <person name="Kyrpides N."/>
            <person name="Klenk H."/>
            <person name="Lapidus A."/>
        </authorList>
    </citation>
    <scope>NUCLEOTIDE SEQUENCE [LARGE SCALE GENOMIC DNA]</scope>
    <source>
        <strain evidence="4">DSM 9799 / CCM 4581 / KCTC 23876 / PAT</strain>
    </source>
</reference>
<dbReference type="InterPro" id="IPR007492">
    <property type="entry name" value="LytTR_DNA-bd_dom"/>
</dbReference>
<evidence type="ECO:0000259" key="2">
    <source>
        <dbReference type="PROSITE" id="PS50930"/>
    </source>
</evidence>
<organism evidence="3 4">
    <name type="scientific">Ferrimonas balearica (strain DSM 9799 / CCM 4581 / KCTC 23876 / PAT)</name>
    <dbReference type="NCBI Taxonomy" id="550540"/>
    <lineage>
        <taxon>Bacteria</taxon>
        <taxon>Pseudomonadati</taxon>
        <taxon>Pseudomonadota</taxon>
        <taxon>Gammaproteobacteria</taxon>
        <taxon>Alteromonadales</taxon>
        <taxon>Ferrimonadaceae</taxon>
        <taxon>Ferrimonas</taxon>
    </lineage>
</organism>
<dbReference type="eggNOG" id="COG3279">
    <property type="taxonomic scope" value="Bacteria"/>
</dbReference>
<dbReference type="KEGG" id="fbl:Fbal_1618"/>
<dbReference type="GO" id="GO:0000160">
    <property type="term" value="P:phosphorelay signal transduction system"/>
    <property type="evidence" value="ECO:0007669"/>
    <property type="project" value="UniProtKB-KW"/>
</dbReference>
<dbReference type="HOGENOM" id="CLU_780200_0_0_6"/>
<gene>
    <name evidence="3" type="ordered locus">Fbal_1618</name>
</gene>
<protein>
    <submittedName>
        <fullName evidence="3">Response regulator receiver protein</fullName>
    </submittedName>
</protein>
<dbReference type="AlphaFoldDB" id="E1SQM4"/>
<keyword evidence="1" id="KW-0902">Two-component regulatory system</keyword>
<proteinExistence type="predicted"/>
<feature type="domain" description="HTH LytTR-type" evidence="2">
    <location>
        <begin position="293"/>
        <end position="344"/>
    </location>
</feature>
<dbReference type="PROSITE" id="PS50930">
    <property type="entry name" value="HTH_LYTTR"/>
    <property type="match status" value="1"/>
</dbReference>
<evidence type="ECO:0000256" key="1">
    <source>
        <dbReference type="ARBA" id="ARBA00023012"/>
    </source>
</evidence>
<evidence type="ECO:0000313" key="3">
    <source>
        <dbReference type="EMBL" id="ADN75822.1"/>
    </source>
</evidence>
<evidence type="ECO:0000313" key="4">
    <source>
        <dbReference type="Proteomes" id="UP000006683"/>
    </source>
</evidence>
<sequence length="355" mass="41263">MMLRPALEGIHYMTKLAYHLYDAPCLWQWPQRALRPAPLTIWLLDLPAAHPGLAAYWPCVRIDDAETLTARMAQADLNQVLVVTRASRSNGTRQVLEKAVEEKRLPGSQILCLPEQADEGQSSLIWALIIQGIERRFEYELSALEAQLIRIHQPHEQARLCADFVSRWLDVERIEFQLPGQAEPKPEEIRGAMVFCWQTVPTCALRVYLASQQPQACWMQSRFEDMKQTQVACRQSFPNLQQAGYLGRLHEQCHRILYLVGANQYCEVVWADTSKTELLSMPLKMVHRYMHKELIQVHRSYLVNPDRVQGARRKRNGRVELFLHLSRIPVGDTYKQGLEESHSHWFDRADAYRRR</sequence>
<dbReference type="Proteomes" id="UP000006683">
    <property type="component" value="Chromosome"/>
</dbReference>
<dbReference type="Gene3D" id="2.40.50.1020">
    <property type="entry name" value="LytTr DNA-binding domain"/>
    <property type="match status" value="1"/>
</dbReference>
<dbReference type="STRING" id="550540.Fbal_1618"/>
<name>E1SQM4_FERBD</name>
<dbReference type="GO" id="GO:0003677">
    <property type="term" value="F:DNA binding"/>
    <property type="evidence" value="ECO:0007669"/>
    <property type="project" value="InterPro"/>
</dbReference>
<keyword evidence="4" id="KW-1185">Reference proteome</keyword>
<accession>E1SQM4</accession>
<dbReference type="EMBL" id="CP002209">
    <property type="protein sequence ID" value="ADN75822.1"/>
    <property type="molecule type" value="Genomic_DNA"/>
</dbReference>
<dbReference type="Pfam" id="PF04397">
    <property type="entry name" value="LytTR"/>
    <property type="match status" value="1"/>
</dbReference>
<dbReference type="SMART" id="SM00850">
    <property type="entry name" value="LytTR"/>
    <property type="match status" value="1"/>
</dbReference>